<dbReference type="AlphaFoldDB" id="A0A956LZX7"/>
<dbReference type="Proteomes" id="UP000697710">
    <property type="component" value="Unassembled WGS sequence"/>
</dbReference>
<proteinExistence type="predicted"/>
<name>A0A956LZX7_UNCEI</name>
<organism evidence="1 2">
    <name type="scientific">Eiseniibacteriota bacterium</name>
    <dbReference type="NCBI Taxonomy" id="2212470"/>
    <lineage>
        <taxon>Bacteria</taxon>
        <taxon>Candidatus Eiseniibacteriota</taxon>
    </lineage>
</organism>
<comment type="caution">
    <text evidence="1">The sequence shown here is derived from an EMBL/GenBank/DDBJ whole genome shotgun (WGS) entry which is preliminary data.</text>
</comment>
<reference evidence="1" key="1">
    <citation type="submission" date="2020-04" db="EMBL/GenBank/DDBJ databases">
        <authorList>
            <person name="Zhang T."/>
        </authorList>
    </citation>
    <scope>NUCLEOTIDE SEQUENCE</scope>
    <source>
        <strain evidence="1">HKST-UBA01</strain>
    </source>
</reference>
<sequence length="373" mass="39686">MSCTLRMVIQDDTCQFLPWASARDGARSARGWILALTVLLGLAGGTGCSDRQTAPSAPEEPPVLDLDSALGGFSASDEEPAFGDDAIAALVEAEIEFEDPVSQSSEFTSLAADPTVRVYAVSLLWGDLDRARGLGGSGGGNSLLDWSGRARLTRGIIVVERLIGFDRLDAVDETRLDARQVSWTSHAALRQEGLRLSLWIRGGAQDSLFVEAGPYAGAWPVDALASFVVTGDAPGSSQQITIRGLSVRDESDEGFAQGFWIPPTSVPGSFAGRWMGARGDVLGFVEGIYGTSSAGDRVLFGKWIDREGRFRGFLRGSWEPASDGPGLKAASFDADLLTPASDRLERVGSCSGRWRVATGRSEGAFEARWCLGC</sequence>
<evidence type="ECO:0000313" key="1">
    <source>
        <dbReference type="EMBL" id="MCA9727206.1"/>
    </source>
</evidence>
<evidence type="ECO:0000313" key="2">
    <source>
        <dbReference type="Proteomes" id="UP000697710"/>
    </source>
</evidence>
<protein>
    <submittedName>
        <fullName evidence="1">Uncharacterized protein</fullName>
    </submittedName>
</protein>
<accession>A0A956LZX7</accession>
<dbReference type="EMBL" id="JAGQHR010000126">
    <property type="protein sequence ID" value="MCA9727206.1"/>
    <property type="molecule type" value="Genomic_DNA"/>
</dbReference>
<gene>
    <name evidence="1" type="ORF">KC729_05940</name>
</gene>
<reference evidence="1" key="2">
    <citation type="journal article" date="2021" name="Microbiome">
        <title>Successional dynamics and alternative stable states in a saline activated sludge microbial community over 9 years.</title>
        <authorList>
            <person name="Wang Y."/>
            <person name="Ye J."/>
            <person name="Ju F."/>
            <person name="Liu L."/>
            <person name="Boyd J.A."/>
            <person name="Deng Y."/>
            <person name="Parks D.H."/>
            <person name="Jiang X."/>
            <person name="Yin X."/>
            <person name="Woodcroft B.J."/>
            <person name="Tyson G.W."/>
            <person name="Hugenholtz P."/>
            <person name="Polz M.F."/>
            <person name="Zhang T."/>
        </authorList>
    </citation>
    <scope>NUCLEOTIDE SEQUENCE</scope>
    <source>
        <strain evidence="1">HKST-UBA01</strain>
    </source>
</reference>